<dbReference type="InterPro" id="IPR018490">
    <property type="entry name" value="cNMP-bd_dom_sf"/>
</dbReference>
<organism evidence="2 3">
    <name type="scientific">Spirosoma endbachense</name>
    <dbReference type="NCBI Taxonomy" id="2666025"/>
    <lineage>
        <taxon>Bacteria</taxon>
        <taxon>Pseudomonadati</taxon>
        <taxon>Bacteroidota</taxon>
        <taxon>Cytophagia</taxon>
        <taxon>Cytophagales</taxon>
        <taxon>Cytophagaceae</taxon>
        <taxon>Spirosoma</taxon>
    </lineage>
</organism>
<proteinExistence type="predicted"/>
<reference evidence="2 3" key="1">
    <citation type="submission" date="2019-11" db="EMBL/GenBank/DDBJ databases">
        <title>Spirosoma endbachense sp. nov., isolated from a natural salt meadow.</title>
        <authorList>
            <person name="Rojas J."/>
            <person name="Ambika Manirajan B."/>
            <person name="Ratering S."/>
            <person name="Suarez C."/>
            <person name="Geissler-Plaum R."/>
            <person name="Schnell S."/>
        </authorList>
    </citation>
    <scope>NUCLEOTIDE SEQUENCE [LARGE SCALE GENOMIC DNA]</scope>
    <source>
        <strain evidence="2 3">I-24</strain>
    </source>
</reference>
<keyword evidence="3" id="KW-1185">Reference proteome</keyword>
<dbReference type="AlphaFoldDB" id="A0A6P1W3Y8"/>
<evidence type="ECO:0000259" key="1">
    <source>
        <dbReference type="Pfam" id="PF00027"/>
    </source>
</evidence>
<dbReference type="RefSeq" id="WP_162390562.1">
    <property type="nucleotide sequence ID" value="NZ_CP045997.1"/>
</dbReference>
<evidence type="ECO:0000313" key="3">
    <source>
        <dbReference type="Proteomes" id="UP000464577"/>
    </source>
</evidence>
<dbReference type="InterPro" id="IPR000595">
    <property type="entry name" value="cNMP-bd_dom"/>
</dbReference>
<gene>
    <name evidence="2" type="ORF">GJR95_36420</name>
</gene>
<feature type="domain" description="Cyclic nucleotide-binding" evidence="1">
    <location>
        <begin position="32"/>
        <end position="119"/>
    </location>
</feature>
<evidence type="ECO:0000313" key="2">
    <source>
        <dbReference type="EMBL" id="QHW00172.1"/>
    </source>
</evidence>
<dbReference type="Pfam" id="PF00027">
    <property type="entry name" value="cNMP_binding"/>
    <property type="match status" value="1"/>
</dbReference>
<dbReference type="KEGG" id="senf:GJR95_36420"/>
<dbReference type="CDD" id="cd00038">
    <property type="entry name" value="CAP_ED"/>
    <property type="match status" value="1"/>
</dbReference>
<dbReference type="SUPFAM" id="SSF51206">
    <property type="entry name" value="cAMP-binding domain-like"/>
    <property type="match status" value="1"/>
</dbReference>
<dbReference type="InterPro" id="IPR014710">
    <property type="entry name" value="RmlC-like_jellyroll"/>
</dbReference>
<accession>A0A6P1W3Y8</accession>
<dbReference type="Gene3D" id="2.60.120.10">
    <property type="entry name" value="Jelly Rolls"/>
    <property type="match status" value="1"/>
</dbReference>
<name>A0A6P1W3Y8_9BACT</name>
<sequence length="152" mass="17477">MDPKETLKQHIAKTTSISDEQFDFIFSHFKPQVFKKGQTIFAAGDTIDCEFFVVRGCLKTFYINDDLKMFTLQIAMPTWWASDYSALYTGVKATVSLDCITDSEVLCLKAEDREKLCQEIHAIEHFFRWRTNMGYVTAQKQLLSIIKLIGNG</sequence>
<dbReference type="EMBL" id="CP045997">
    <property type="protein sequence ID" value="QHW00172.1"/>
    <property type="molecule type" value="Genomic_DNA"/>
</dbReference>
<protein>
    <submittedName>
        <fullName evidence="2">Cyclic nucleotide-binding domain-containing protein</fullName>
    </submittedName>
</protein>
<dbReference type="Proteomes" id="UP000464577">
    <property type="component" value="Chromosome"/>
</dbReference>